<organism evidence="4 5">
    <name type="scientific">Paralvinella palmiformis</name>
    <dbReference type="NCBI Taxonomy" id="53620"/>
    <lineage>
        <taxon>Eukaryota</taxon>
        <taxon>Metazoa</taxon>
        <taxon>Spiralia</taxon>
        <taxon>Lophotrochozoa</taxon>
        <taxon>Annelida</taxon>
        <taxon>Polychaeta</taxon>
        <taxon>Sedentaria</taxon>
        <taxon>Canalipalpata</taxon>
        <taxon>Terebellida</taxon>
        <taxon>Terebelliformia</taxon>
        <taxon>Alvinellidae</taxon>
        <taxon>Paralvinella</taxon>
    </lineage>
</organism>
<dbReference type="SUPFAM" id="SSF48403">
    <property type="entry name" value="Ankyrin repeat"/>
    <property type="match status" value="1"/>
</dbReference>
<evidence type="ECO:0000256" key="1">
    <source>
        <dbReference type="ARBA" id="ARBA00022737"/>
    </source>
</evidence>
<proteinExistence type="predicted"/>
<keyword evidence="1" id="KW-0677">Repeat</keyword>
<keyword evidence="5" id="KW-1185">Reference proteome</keyword>
<keyword evidence="2 3" id="KW-0040">ANK repeat</keyword>
<dbReference type="InterPro" id="IPR050889">
    <property type="entry name" value="Dendritic_Spine_Reg/Scaffold"/>
</dbReference>
<evidence type="ECO:0000313" key="5">
    <source>
        <dbReference type="Proteomes" id="UP001208570"/>
    </source>
</evidence>
<sequence>MAFWRATLSSILRKRPTNIGYATGIQFMDVVLRNVIPTPCVHQAAFYGDMRELKLALDSGQFLLDKGFDINHKDTNGRTALHLAATNGHLETIKMLVTKGADVKLSTAKGRTVLGSAMCNVDRDRQRPVIDYLKNCDREKMSWEID</sequence>
<dbReference type="PANTHER" id="PTHR24166">
    <property type="entry name" value="ROLLING PEBBLES, ISOFORM B"/>
    <property type="match status" value="1"/>
</dbReference>
<protein>
    <submittedName>
        <fullName evidence="4">Uncharacterized protein</fullName>
    </submittedName>
</protein>
<dbReference type="PANTHER" id="PTHR24166:SF48">
    <property type="entry name" value="PROTEIN VAPYRIN"/>
    <property type="match status" value="1"/>
</dbReference>
<feature type="repeat" description="ANK" evidence="3">
    <location>
        <begin position="76"/>
        <end position="108"/>
    </location>
</feature>
<dbReference type="Proteomes" id="UP001208570">
    <property type="component" value="Unassembled WGS sequence"/>
</dbReference>
<reference evidence="4" key="1">
    <citation type="journal article" date="2023" name="Mol. Biol. Evol.">
        <title>Third-Generation Sequencing Reveals the Adaptive Role of the Epigenome in Three Deep-Sea Polychaetes.</title>
        <authorList>
            <person name="Perez M."/>
            <person name="Aroh O."/>
            <person name="Sun Y."/>
            <person name="Lan Y."/>
            <person name="Juniper S.K."/>
            <person name="Young C.R."/>
            <person name="Angers B."/>
            <person name="Qian P.Y."/>
        </authorList>
    </citation>
    <scope>NUCLEOTIDE SEQUENCE</scope>
    <source>
        <strain evidence="4">P08H-3</strain>
    </source>
</reference>
<evidence type="ECO:0000313" key="4">
    <source>
        <dbReference type="EMBL" id="KAK2170362.1"/>
    </source>
</evidence>
<evidence type="ECO:0000256" key="3">
    <source>
        <dbReference type="PROSITE-ProRule" id="PRU00023"/>
    </source>
</evidence>
<dbReference type="AlphaFoldDB" id="A0AAD9NHE0"/>
<gene>
    <name evidence="4" type="ORF">LSH36_3g19129</name>
</gene>
<dbReference type="Pfam" id="PF12796">
    <property type="entry name" value="Ank_2"/>
    <property type="match status" value="1"/>
</dbReference>
<dbReference type="Gene3D" id="1.25.40.20">
    <property type="entry name" value="Ankyrin repeat-containing domain"/>
    <property type="match status" value="1"/>
</dbReference>
<evidence type="ECO:0000256" key="2">
    <source>
        <dbReference type="ARBA" id="ARBA00023043"/>
    </source>
</evidence>
<name>A0AAD9NHE0_9ANNE</name>
<dbReference type="PROSITE" id="PS50297">
    <property type="entry name" value="ANK_REP_REGION"/>
    <property type="match status" value="1"/>
</dbReference>
<accession>A0AAD9NHE0</accession>
<dbReference type="SMART" id="SM00248">
    <property type="entry name" value="ANK"/>
    <property type="match status" value="1"/>
</dbReference>
<dbReference type="EMBL" id="JAODUP010000003">
    <property type="protein sequence ID" value="KAK2170362.1"/>
    <property type="molecule type" value="Genomic_DNA"/>
</dbReference>
<dbReference type="PROSITE" id="PS50088">
    <property type="entry name" value="ANK_REPEAT"/>
    <property type="match status" value="1"/>
</dbReference>
<comment type="caution">
    <text evidence="4">The sequence shown here is derived from an EMBL/GenBank/DDBJ whole genome shotgun (WGS) entry which is preliminary data.</text>
</comment>
<dbReference type="InterPro" id="IPR036770">
    <property type="entry name" value="Ankyrin_rpt-contain_sf"/>
</dbReference>
<dbReference type="InterPro" id="IPR002110">
    <property type="entry name" value="Ankyrin_rpt"/>
</dbReference>